<name>A0A918KBP2_9ACTN</name>
<sequence>MGLIGRETVAGRDPSEVSREILDVLDEMEDLPGEKVLNYAVRQAA</sequence>
<evidence type="ECO:0000313" key="2">
    <source>
        <dbReference type="Proteomes" id="UP000619244"/>
    </source>
</evidence>
<reference evidence="1" key="1">
    <citation type="journal article" date="2014" name="Int. J. Syst. Evol. Microbiol.">
        <title>Complete genome sequence of Corynebacterium casei LMG S-19264T (=DSM 44701T), isolated from a smear-ripened cheese.</title>
        <authorList>
            <consortium name="US DOE Joint Genome Institute (JGI-PGF)"/>
            <person name="Walter F."/>
            <person name="Albersmeier A."/>
            <person name="Kalinowski J."/>
            <person name="Ruckert C."/>
        </authorList>
    </citation>
    <scope>NUCLEOTIDE SEQUENCE</scope>
    <source>
        <strain evidence="1">JCM 4790</strain>
    </source>
</reference>
<evidence type="ECO:0000313" key="1">
    <source>
        <dbReference type="EMBL" id="GGX55624.1"/>
    </source>
</evidence>
<organism evidence="1 2">
    <name type="scientific">Streptomyces minutiscleroticus</name>
    <dbReference type="NCBI Taxonomy" id="68238"/>
    <lineage>
        <taxon>Bacteria</taxon>
        <taxon>Bacillati</taxon>
        <taxon>Actinomycetota</taxon>
        <taxon>Actinomycetes</taxon>
        <taxon>Kitasatosporales</taxon>
        <taxon>Streptomycetaceae</taxon>
        <taxon>Streptomyces</taxon>
    </lineage>
</organism>
<protein>
    <submittedName>
        <fullName evidence="1">Uncharacterized protein</fullName>
    </submittedName>
</protein>
<comment type="caution">
    <text evidence="1">The sequence shown here is derived from an EMBL/GenBank/DDBJ whole genome shotgun (WGS) entry which is preliminary data.</text>
</comment>
<gene>
    <name evidence="1" type="ORF">GCM10010358_06790</name>
</gene>
<accession>A0A918KBP2</accession>
<dbReference type="Proteomes" id="UP000619244">
    <property type="component" value="Unassembled WGS sequence"/>
</dbReference>
<proteinExistence type="predicted"/>
<dbReference type="AlphaFoldDB" id="A0A918KBP2"/>
<keyword evidence="2" id="KW-1185">Reference proteome</keyword>
<reference evidence="1" key="2">
    <citation type="submission" date="2020-09" db="EMBL/GenBank/DDBJ databases">
        <authorList>
            <person name="Sun Q."/>
            <person name="Ohkuma M."/>
        </authorList>
    </citation>
    <scope>NUCLEOTIDE SEQUENCE</scope>
    <source>
        <strain evidence="1">JCM 4790</strain>
    </source>
</reference>
<dbReference type="EMBL" id="BMVU01000002">
    <property type="protein sequence ID" value="GGX55624.1"/>
    <property type="molecule type" value="Genomic_DNA"/>
</dbReference>